<dbReference type="InterPro" id="IPR009057">
    <property type="entry name" value="Homeodomain-like_sf"/>
</dbReference>
<dbReference type="Pfam" id="PF00046">
    <property type="entry name" value="Homeodomain"/>
    <property type="match status" value="1"/>
</dbReference>
<dbReference type="GO" id="GO:0021520">
    <property type="term" value="P:spinal cord motor neuron cell fate specification"/>
    <property type="evidence" value="ECO:0007669"/>
    <property type="project" value="InterPro"/>
</dbReference>
<evidence type="ECO:0000256" key="1">
    <source>
        <dbReference type="PROSITE-ProRule" id="PRU00108"/>
    </source>
</evidence>
<evidence type="ECO:0000313" key="6">
    <source>
        <dbReference type="Proteomes" id="UP000694427"/>
    </source>
</evidence>
<feature type="compositionally biased region" description="Basic and acidic residues" evidence="3">
    <location>
        <begin position="25"/>
        <end position="67"/>
    </location>
</feature>
<accession>A0A8C1QUW0</accession>
<evidence type="ECO:0000313" key="5">
    <source>
        <dbReference type="Ensembl" id="ENSCCRP00010066749.1"/>
    </source>
</evidence>
<dbReference type="PROSITE" id="PS50071">
    <property type="entry name" value="HOMEOBOX_2"/>
    <property type="match status" value="1"/>
</dbReference>
<sequence length="82" mass="9820">MSCLYFQVKIWFQNRRMKWKRSKKAKEQAAQEAEKQKGKGSQDKMDGLEKDYQKTESVKSNRKRDFRDSDDEEGDNYMLNSS</sequence>
<keyword evidence="6" id="KW-1185">Reference proteome</keyword>
<dbReference type="SUPFAM" id="SSF46689">
    <property type="entry name" value="Homeodomain-like"/>
    <property type="match status" value="1"/>
</dbReference>
<dbReference type="AlphaFoldDB" id="A0A8C1QUW0"/>
<dbReference type="Proteomes" id="UP000694427">
    <property type="component" value="Unplaced"/>
</dbReference>
<feature type="region of interest" description="Disordered" evidence="3">
    <location>
        <begin position="18"/>
        <end position="82"/>
    </location>
</feature>
<dbReference type="CDD" id="cd00086">
    <property type="entry name" value="homeodomain"/>
    <property type="match status" value="1"/>
</dbReference>
<evidence type="ECO:0000256" key="2">
    <source>
        <dbReference type="RuleBase" id="RU000682"/>
    </source>
</evidence>
<dbReference type="GO" id="GO:1990837">
    <property type="term" value="F:sequence-specific double-stranded DNA binding"/>
    <property type="evidence" value="ECO:0007669"/>
    <property type="project" value="TreeGrafter"/>
</dbReference>
<feature type="domain" description="Homeobox" evidence="4">
    <location>
        <begin position="7"/>
        <end position="22"/>
    </location>
</feature>
<proteinExistence type="predicted"/>
<evidence type="ECO:0000259" key="4">
    <source>
        <dbReference type="PROSITE" id="PS50071"/>
    </source>
</evidence>
<reference evidence="5" key="2">
    <citation type="submission" date="2025-09" db="UniProtKB">
        <authorList>
            <consortium name="Ensembl"/>
        </authorList>
    </citation>
    <scope>IDENTIFICATION</scope>
</reference>
<dbReference type="PANTHER" id="PTHR24335:SF3">
    <property type="entry name" value="MOTOR NEURON AND PANCREAS HOMEOBOX PROTEIN 1"/>
    <property type="match status" value="1"/>
</dbReference>
<dbReference type="Ensembl" id="ENSCCRT00010073615.1">
    <property type="protein sequence ID" value="ENSCCRP00010066749.1"/>
    <property type="gene ID" value="ENSCCRG00010028795.1"/>
</dbReference>
<evidence type="ECO:0000256" key="3">
    <source>
        <dbReference type="SAM" id="MobiDB-lite"/>
    </source>
</evidence>
<dbReference type="GO" id="GO:0005634">
    <property type="term" value="C:nucleus"/>
    <property type="evidence" value="ECO:0007669"/>
    <property type="project" value="UniProtKB-SubCell"/>
</dbReference>
<name>A0A8C1QUW0_CYPCA</name>
<dbReference type="PANTHER" id="PTHR24335">
    <property type="entry name" value="MOTOR NEURON AND PANCREAS HOMEOBOX PROTEIN"/>
    <property type="match status" value="1"/>
</dbReference>
<comment type="subcellular location">
    <subcellularLocation>
        <location evidence="1 2">Nucleus</location>
    </subcellularLocation>
</comment>
<dbReference type="InterPro" id="IPR042768">
    <property type="entry name" value="MNX1/Ceh-12"/>
</dbReference>
<keyword evidence="1 2" id="KW-0539">Nucleus</keyword>
<dbReference type="GO" id="GO:0048812">
    <property type="term" value="P:neuron projection morphogenesis"/>
    <property type="evidence" value="ECO:0007669"/>
    <property type="project" value="TreeGrafter"/>
</dbReference>
<keyword evidence="1 2" id="KW-0371">Homeobox</keyword>
<protein>
    <recommendedName>
        <fullName evidence="4">Homeobox domain-containing protein</fullName>
    </recommendedName>
</protein>
<dbReference type="GO" id="GO:0031018">
    <property type="term" value="P:endocrine pancreas development"/>
    <property type="evidence" value="ECO:0007669"/>
    <property type="project" value="TreeGrafter"/>
</dbReference>
<reference evidence="5" key="1">
    <citation type="submission" date="2025-08" db="UniProtKB">
        <authorList>
            <consortium name="Ensembl"/>
        </authorList>
    </citation>
    <scope>IDENTIFICATION</scope>
</reference>
<organism evidence="5 6">
    <name type="scientific">Cyprinus carpio</name>
    <name type="common">Common carp</name>
    <dbReference type="NCBI Taxonomy" id="7962"/>
    <lineage>
        <taxon>Eukaryota</taxon>
        <taxon>Metazoa</taxon>
        <taxon>Chordata</taxon>
        <taxon>Craniata</taxon>
        <taxon>Vertebrata</taxon>
        <taxon>Euteleostomi</taxon>
        <taxon>Actinopterygii</taxon>
        <taxon>Neopterygii</taxon>
        <taxon>Teleostei</taxon>
        <taxon>Ostariophysi</taxon>
        <taxon>Cypriniformes</taxon>
        <taxon>Cyprinidae</taxon>
        <taxon>Cyprininae</taxon>
        <taxon>Cyprinus</taxon>
    </lineage>
</organism>
<feature type="DNA-binding region" description="Homeobox" evidence="1">
    <location>
        <begin position="9"/>
        <end position="23"/>
    </location>
</feature>
<keyword evidence="1 2" id="KW-0238">DNA-binding</keyword>
<dbReference type="Gene3D" id="1.10.10.60">
    <property type="entry name" value="Homeodomain-like"/>
    <property type="match status" value="1"/>
</dbReference>
<dbReference type="InterPro" id="IPR001356">
    <property type="entry name" value="HD"/>
</dbReference>